<proteinExistence type="predicted"/>
<organism evidence="1 2">
    <name type="scientific">Opisthorchis viverrini</name>
    <name type="common">Southeast Asian liver fluke</name>
    <dbReference type="NCBI Taxonomy" id="6198"/>
    <lineage>
        <taxon>Eukaryota</taxon>
        <taxon>Metazoa</taxon>
        <taxon>Spiralia</taxon>
        <taxon>Lophotrochozoa</taxon>
        <taxon>Platyhelminthes</taxon>
        <taxon>Trematoda</taxon>
        <taxon>Digenea</taxon>
        <taxon>Opisthorchiida</taxon>
        <taxon>Opisthorchiata</taxon>
        <taxon>Opisthorchiidae</taxon>
        <taxon>Opisthorchis</taxon>
    </lineage>
</organism>
<dbReference type="Proteomes" id="UP000054324">
    <property type="component" value="Unassembled WGS sequence"/>
</dbReference>
<dbReference type="KEGG" id="ovi:T265_02640"/>
<protein>
    <submittedName>
        <fullName evidence="1">Uncharacterized protein</fullName>
    </submittedName>
</protein>
<dbReference type="RefSeq" id="XP_009165202.1">
    <property type="nucleotide sequence ID" value="XM_009166938.1"/>
</dbReference>
<dbReference type="GeneID" id="20316828"/>
<evidence type="ECO:0000313" key="1">
    <source>
        <dbReference type="EMBL" id="KER31079.1"/>
    </source>
</evidence>
<sequence>MTSFSPSIKREGPDDPRAEKGKVVMRRYFVSTQKTGHPHAKKPVSDICFVFTNKKISFRLSSKFTEDKKLPRVLYPFSYVLLTIGFRRLIQRRRILVSVRGKPIVVQTVNIAVYSDEDPSAPSER</sequence>
<reference evidence="1 2" key="1">
    <citation type="submission" date="2013-11" db="EMBL/GenBank/DDBJ databases">
        <title>Opisthorchis viverrini - life in the bile duct.</title>
        <authorList>
            <person name="Young N.D."/>
            <person name="Nagarajan N."/>
            <person name="Lin S.J."/>
            <person name="Korhonen P.K."/>
            <person name="Jex A.R."/>
            <person name="Hall R.S."/>
            <person name="Safavi-Hemami H."/>
            <person name="Kaewkong W."/>
            <person name="Bertrand D."/>
            <person name="Gao S."/>
            <person name="Seet Q."/>
            <person name="Wongkham S."/>
            <person name="Teh B.T."/>
            <person name="Wongkham C."/>
            <person name="Intapan P.M."/>
            <person name="Maleewong W."/>
            <person name="Yang X."/>
            <person name="Hu M."/>
            <person name="Wang Z."/>
            <person name="Hofmann A."/>
            <person name="Sternberg P.W."/>
            <person name="Tan P."/>
            <person name="Wang J."/>
            <person name="Gasser R.B."/>
        </authorList>
    </citation>
    <scope>NUCLEOTIDE SEQUENCE [LARGE SCALE GENOMIC DNA]</scope>
</reference>
<accession>A0A075AI62</accession>
<dbReference type="EMBL" id="KL596651">
    <property type="protein sequence ID" value="KER31079.1"/>
    <property type="molecule type" value="Genomic_DNA"/>
</dbReference>
<evidence type="ECO:0000313" key="2">
    <source>
        <dbReference type="Proteomes" id="UP000054324"/>
    </source>
</evidence>
<keyword evidence="2" id="KW-1185">Reference proteome</keyword>
<dbReference type="CTD" id="20316828"/>
<name>A0A075AI62_OPIVI</name>
<dbReference type="AlphaFoldDB" id="A0A075AI62"/>
<gene>
    <name evidence="1" type="ORF">T265_02640</name>
</gene>